<keyword evidence="2" id="KW-1185">Reference proteome</keyword>
<sequence length="46" mass="5042">MKTRFKPLNSLRQTFEQIGAAVGIAAEYRNAGRHQNDGKAKSGIPL</sequence>
<protein>
    <submittedName>
        <fullName evidence="1">Uncharacterized protein</fullName>
    </submittedName>
</protein>
<dbReference type="RefSeq" id="WP_307156438.1">
    <property type="nucleotide sequence ID" value="NZ_JAUSWH010000001.1"/>
</dbReference>
<evidence type="ECO:0000313" key="2">
    <source>
        <dbReference type="Proteomes" id="UP001235269"/>
    </source>
</evidence>
<proteinExistence type="predicted"/>
<comment type="caution">
    <text evidence="1">The sequence shown here is derived from an EMBL/GenBank/DDBJ whole genome shotgun (WGS) entry which is preliminary data.</text>
</comment>
<dbReference type="Proteomes" id="UP001235269">
    <property type="component" value="Unassembled WGS sequence"/>
</dbReference>
<dbReference type="EMBL" id="JAUSWH010000001">
    <property type="protein sequence ID" value="MDQ0454254.1"/>
    <property type="molecule type" value="Genomic_DNA"/>
</dbReference>
<evidence type="ECO:0000313" key="1">
    <source>
        <dbReference type="EMBL" id="MDQ0454254.1"/>
    </source>
</evidence>
<name>A0ABU0IAJ2_9HYPH</name>
<organism evidence="1 2">
    <name type="scientific">Rhizobium paknamense</name>
    <dbReference type="NCBI Taxonomy" id="1206817"/>
    <lineage>
        <taxon>Bacteria</taxon>
        <taxon>Pseudomonadati</taxon>
        <taxon>Pseudomonadota</taxon>
        <taxon>Alphaproteobacteria</taxon>
        <taxon>Hyphomicrobiales</taxon>
        <taxon>Rhizobiaceae</taxon>
        <taxon>Rhizobium/Agrobacterium group</taxon>
        <taxon>Rhizobium</taxon>
    </lineage>
</organism>
<gene>
    <name evidence="1" type="ORF">QO005_000569</name>
</gene>
<accession>A0ABU0IAJ2</accession>
<reference evidence="1 2" key="1">
    <citation type="submission" date="2023-07" db="EMBL/GenBank/DDBJ databases">
        <title>Genomic Encyclopedia of Type Strains, Phase IV (KMG-IV): sequencing the most valuable type-strain genomes for metagenomic binning, comparative biology and taxonomic classification.</title>
        <authorList>
            <person name="Goeker M."/>
        </authorList>
    </citation>
    <scope>NUCLEOTIDE SEQUENCE [LARGE SCALE GENOMIC DNA]</scope>
    <source>
        <strain evidence="1 2">DSM 100301</strain>
    </source>
</reference>